<dbReference type="PANTHER" id="PTHR30086">
    <property type="entry name" value="ARGININE EXPORTER PROTEIN ARGO"/>
    <property type="match status" value="1"/>
</dbReference>
<proteinExistence type="inferred from homology"/>
<dbReference type="HOGENOM" id="CLU_079569_2_3_7"/>
<feature type="transmembrane region" description="Helical" evidence="7">
    <location>
        <begin position="186"/>
        <end position="204"/>
    </location>
</feature>
<evidence type="ECO:0000256" key="4">
    <source>
        <dbReference type="ARBA" id="ARBA00022692"/>
    </source>
</evidence>
<dbReference type="PIRSF" id="PIRSF006324">
    <property type="entry name" value="LeuE"/>
    <property type="match status" value="1"/>
</dbReference>
<evidence type="ECO:0000256" key="5">
    <source>
        <dbReference type="ARBA" id="ARBA00022989"/>
    </source>
</evidence>
<evidence type="ECO:0000256" key="7">
    <source>
        <dbReference type="SAM" id="Phobius"/>
    </source>
</evidence>
<evidence type="ECO:0000256" key="3">
    <source>
        <dbReference type="ARBA" id="ARBA00022475"/>
    </source>
</evidence>
<name>D5V5G3_ARCNC</name>
<evidence type="ECO:0000313" key="8">
    <source>
        <dbReference type="EMBL" id="ADG93098.1"/>
    </source>
</evidence>
<feature type="transmembrane region" description="Helical" evidence="7">
    <location>
        <begin position="41"/>
        <end position="66"/>
    </location>
</feature>
<comment type="subcellular location">
    <subcellularLocation>
        <location evidence="1">Cell membrane</location>
        <topology evidence="1">Multi-pass membrane protein</topology>
    </subcellularLocation>
</comment>
<organism evidence="8 9">
    <name type="scientific">Arcobacter nitrofigilis (strain ATCC 33309 / DSM 7299 / CCUG 15893 / LMG 7604 / NCTC 12251 / CI)</name>
    <name type="common">Campylobacter nitrofigilis</name>
    <dbReference type="NCBI Taxonomy" id="572480"/>
    <lineage>
        <taxon>Bacteria</taxon>
        <taxon>Pseudomonadati</taxon>
        <taxon>Campylobacterota</taxon>
        <taxon>Epsilonproteobacteria</taxon>
        <taxon>Campylobacterales</taxon>
        <taxon>Arcobacteraceae</taxon>
        <taxon>Arcobacter</taxon>
    </lineage>
</organism>
<dbReference type="KEGG" id="ant:Arnit_1441"/>
<gene>
    <name evidence="8" type="ordered locus">Arnit_1441</name>
</gene>
<evidence type="ECO:0000256" key="6">
    <source>
        <dbReference type="ARBA" id="ARBA00023136"/>
    </source>
</evidence>
<dbReference type="OrthoDB" id="9804822at2"/>
<feature type="transmembrane region" description="Helical" evidence="7">
    <location>
        <begin position="72"/>
        <end position="92"/>
    </location>
</feature>
<dbReference type="PANTHER" id="PTHR30086:SF14">
    <property type="entry name" value="HOMOSERINE_HOMOSERINE LACTONE EFFLUX PROTEIN"/>
    <property type="match status" value="1"/>
</dbReference>
<dbReference type="eggNOG" id="COG1280">
    <property type="taxonomic scope" value="Bacteria"/>
</dbReference>
<sequence>MEDLNFWIIYVFTVFVASIIPGPSMILALTHGIKHGSNLSLYTAFGNSIASMIQASIAITGLGIILTTSTTLFMIIKYIGALYLIYLGIKLFKTPFHIKENKQNNKKVKKIKLFNEAFIVASSNPKALVFFTALFPQFINENQNSFLHYFLLVLILGIIAFACMMIYSISANGIKTLFNKTSLSNYFGKIIGSLFISFGIGLAFSKR</sequence>
<dbReference type="InterPro" id="IPR001123">
    <property type="entry name" value="LeuE-type"/>
</dbReference>
<keyword evidence="6 7" id="KW-0472">Membrane</keyword>
<evidence type="ECO:0000313" key="9">
    <source>
        <dbReference type="Proteomes" id="UP000000939"/>
    </source>
</evidence>
<dbReference type="GO" id="GO:0042970">
    <property type="term" value="F:homoserine transmembrane transporter activity"/>
    <property type="evidence" value="ECO:0007669"/>
    <property type="project" value="TreeGrafter"/>
</dbReference>
<accession>D5V5G3</accession>
<feature type="transmembrane region" description="Helical" evidence="7">
    <location>
        <begin position="6"/>
        <end position="29"/>
    </location>
</feature>
<keyword evidence="5 7" id="KW-1133">Transmembrane helix</keyword>
<keyword evidence="9" id="KW-1185">Reference proteome</keyword>
<dbReference type="Pfam" id="PF01810">
    <property type="entry name" value="LysE"/>
    <property type="match status" value="1"/>
</dbReference>
<dbReference type="GO" id="GO:0005886">
    <property type="term" value="C:plasma membrane"/>
    <property type="evidence" value="ECO:0007669"/>
    <property type="project" value="UniProtKB-SubCell"/>
</dbReference>
<keyword evidence="3" id="KW-1003">Cell membrane</keyword>
<feature type="transmembrane region" description="Helical" evidence="7">
    <location>
        <begin position="147"/>
        <end position="174"/>
    </location>
</feature>
<keyword evidence="4 7" id="KW-0812">Transmembrane</keyword>
<reference evidence="8 9" key="1">
    <citation type="journal article" date="2010" name="Stand. Genomic Sci.">
        <title>Complete genome sequence of Arcobacter nitrofigilis type strain (CI).</title>
        <authorList>
            <person name="Pati A."/>
            <person name="Gronow S."/>
            <person name="Lapidus A."/>
            <person name="Copeland A."/>
            <person name="Glavina Del Rio T."/>
            <person name="Nolan M."/>
            <person name="Lucas S."/>
            <person name="Tice H."/>
            <person name="Cheng J.F."/>
            <person name="Han C."/>
            <person name="Chertkov O."/>
            <person name="Bruce D."/>
            <person name="Tapia R."/>
            <person name="Goodwin L."/>
            <person name="Pitluck S."/>
            <person name="Liolios K."/>
            <person name="Ivanova N."/>
            <person name="Mavromatis K."/>
            <person name="Chen A."/>
            <person name="Palaniappan K."/>
            <person name="Land M."/>
            <person name="Hauser L."/>
            <person name="Chang Y.J."/>
            <person name="Jeffries C.D."/>
            <person name="Detter J.C."/>
            <person name="Rohde M."/>
            <person name="Goker M."/>
            <person name="Bristow J."/>
            <person name="Eisen J.A."/>
            <person name="Markowitz V."/>
            <person name="Hugenholtz P."/>
            <person name="Klenk H.P."/>
            <person name="Kyrpides N.C."/>
        </authorList>
    </citation>
    <scope>NUCLEOTIDE SEQUENCE [LARGE SCALE GENOMIC DNA]</scope>
    <source>
        <strain evidence="9">ATCC 33309 / DSM 7299 / CCUG 15893 / LMG 7604 / NCTC 12251 / CI</strain>
    </source>
</reference>
<dbReference type="AlphaFoldDB" id="D5V5G3"/>
<dbReference type="RefSeq" id="WP_013135243.1">
    <property type="nucleotide sequence ID" value="NC_014166.1"/>
</dbReference>
<comment type="similarity">
    <text evidence="2">Belongs to the Rht family.</text>
</comment>
<evidence type="ECO:0000256" key="1">
    <source>
        <dbReference type="ARBA" id="ARBA00004651"/>
    </source>
</evidence>
<evidence type="ECO:0000256" key="2">
    <source>
        <dbReference type="ARBA" id="ARBA00007928"/>
    </source>
</evidence>
<feature type="transmembrane region" description="Helical" evidence="7">
    <location>
        <begin position="113"/>
        <end position="135"/>
    </location>
</feature>
<dbReference type="EMBL" id="CP001999">
    <property type="protein sequence ID" value="ADG93098.1"/>
    <property type="molecule type" value="Genomic_DNA"/>
</dbReference>
<dbReference type="Proteomes" id="UP000000939">
    <property type="component" value="Chromosome"/>
</dbReference>
<protein>
    <submittedName>
        <fullName evidence="8">Lysine exporter protein (LYSE/YGGA)</fullName>
    </submittedName>
</protein>